<dbReference type="GO" id="GO:0005524">
    <property type="term" value="F:ATP binding"/>
    <property type="evidence" value="ECO:0007669"/>
    <property type="project" value="UniProtKB-KW"/>
</dbReference>
<dbReference type="PANTHER" id="PTHR30591">
    <property type="entry name" value="RECBCD ENZYME SUBUNIT RECC"/>
    <property type="match status" value="1"/>
</dbReference>
<dbReference type="EMBL" id="BGZN01000059">
    <property type="protein sequence ID" value="GBR74614.1"/>
    <property type="molecule type" value="Genomic_DNA"/>
</dbReference>
<organism evidence="12 13">
    <name type="scientific">Termititenax aidoneus</name>
    <dbReference type="NCBI Taxonomy" id="2218524"/>
    <lineage>
        <taxon>Bacteria</taxon>
        <taxon>Bacillati</taxon>
        <taxon>Candidatus Margulisiibacteriota</taxon>
        <taxon>Candidatus Termititenacia</taxon>
        <taxon>Candidatus Termititenacales</taxon>
        <taxon>Candidatus Termititenacaceae</taxon>
        <taxon>Candidatus Termititenax</taxon>
    </lineage>
</organism>
<keyword evidence="13" id="KW-1185">Reference proteome</keyword>
<dbReference type="InterPro" id="IPR011604">
    <property type="entry name" value="PDDEXK-like_dom_sf"/>
</dbReference>
<dbReference type="InterPro" id="IPR038726">
    <property type="entry name" value="PDDEXK_AddAB-type"/>
</dbReference>
<sequence length="990" mass="113170">MKKENPLRRDIYFLVPTEEHAERIKDLVLEKLAGQCLAAGNIQTLDSFIYQGDYISELKKQLLLQKICAGLDLSKYFKPETNSALLANPDFFAALSDLISELKTYRVFGKNFLDKLPNPDKKAELEKIFAAYQAELAAQKLPDKEDSAKNFQPPEHCAVIFIDGFTEFTPLQFEIIQRLGTDGRRLVVTLPLGAPDNKLFMPTQKTAAKFKALGFQTAALEKSWRSPDQILQALALHWGEKLPSAKNTADLPECGGVKILAAGNRLQEIEAIAREILAQKKAAQAKQAQFHWSDTALIFRRIGNYQFLINEVFQRYGIPVEIHEGINLRNQFIEWLLSLRDVLAGEQDENSDASVNSETLLALLKSAYAKHDQQPLDPEAVTALETALSFQPTIKEVLAVCDRRLADYLPEVFALSAKLRAAQNFSQIKETLAEFYKFNACRAALEADLEIPELETGVTHVNRAYSRLLEILDELQEIQPSWLAADELWPRLLYSLRELTAARKRNGDQVQVYDAPSARQKDYKIVFLADLTSNSFPARAAESALLKDYEKAELGSTELKLTGAKILNENLFFYQMLTRAQEKLYLSYADREASGGVLKPSHFLAELQNFTAQKFGQKIARAYYTYAQLFSEAEPLCRSEYERLYIYRAYLEKWQTARANLSLADIPENQRETDLRFLTEVVRRKNDPKNLRQAVENTAQELQKLKKFSAKGLETFSRCAFRYFCEQVLNLRTYQPPSHYDADYPAILGTIQHETLAAYYNPANPRRPLEEIYCQLYPPQKFQEQFPNMPRRQAELEQQKTLAILKNFVELDENLQKERRAAVLHCEYEFRQNPKTGADRRYPIDDNFISGVIDRIDKIGENFFLILDYKPGALPPISAKSLDQKILPQAWLYALLYQSATGLQAAGAEYVRLKNNERRGIYLKEPNVFSKGISAAEITNLFEKTQNLIREHFAALQSGNFYQNHDNTFCRKCPAEEVCRKKQTKIRFGA</sequence>
<keyword evidence="5 12" id="KW-0347">Helicase</keyword>
<dbReference type="Pfam" id="PF12705">
    <property type="entry name" value="PDDEXK_1"/>
    <property type="match status" value="1"/>
</dbReference>
<keyword evidence="8" id="KW-0238">DNA-binding</keyword>
<evidence type="ECO:0000259" key="11">
    <source>
        <dbReference type="Pfam" id="PF21445"/>
    </source>
</evidence>
<evidence type="ECO:0000256" key="6">
    <source>
        <dbReference type="ARBA" id="ARBA00022839"/>
    </source>
</evidence>
<keyword evidence="2" id="KW-0547">Nucleotide-binding</keyword>
<dbReference type="InterPro" id="IPR049035">
    <property type="entry name" value="ADDB_N"/>
</dbReference>
<dbReference type="SUPFAM" id="SSF52540">
    <property type="entry name" value="P-loop containing nucleoside triphosphate hydrolases"/>
    <property type="match status" value="2"/>
</dbReference>
<protein>
    <submittedName>
        <fullName evidence="12">ATP-dependent helicase/nuclease subunit B</fullName>
    </submittedName>
</protein>
<feature type="domain" description="PD-(D/E)XK endonuclease-like" evidence="10">
    <location>
        <begin position="708"/>
        <end position="980"/>
    </location>
</feature>
<keyword evidence="1" id="KW-0540">Nuclease</keyword>
<proteinExistence type="predicted"/>
<dbReference type="GO" id="GO:0003677">
    <property type="term" value="F:DNA binding"/>
    <property type="evidence" value="ECO:0007669"/>
    <property type="project" value="UniProtKB-KW"/>
</dbReference>
<keyword evidence="3" id="KW-0227">DNA damage</keyword>
<feature type="domain" description="ATP-dependent helicase/deoxyribonuclease subunit B N-terminal" evidence="11">
    <location>
        <begin position="52"/>
        <end position="212"/>
    </location>
</feature>
<dbReference type="Pfam" id="PF21445">
    <property type="entry name" value="ADDB_N"/>
    <property type="match status" value="1"/>
</dbReference>
<evidence type="ECO:0000256" key="4">
    <source>
        <dbReference type="ARBA" id="ARBA00022801"/>
    </source>
</evidence>
<dbReference type="Gene3D" id="3.90.320.10">
    <property type="match status" value="1"/>
</dbReference>
<evidence type="ECO:0000313" key="13">
    <source>
        <dbReference type="Proteomes" id="UP000269352"/>
    </source>
</evidence>
<evidence type="ECO:0000256" key="3">
    <source>
        <dbReference type="ARBA" id="ARBA00022763"/>
    </source>
</evidence>
<dbReference type="GO" id="GO:0006310">
    <property type="term" value="P:DNA recombination"/>
    <property type="evidence" value="ECO:0007669"/>
    <property type="project" value="TreeGrafter"/>
</dbReference>
<dbReference type="Proteomes" id="UP000269352">
    <property type="component" value="Unassembled WGS sequence"/>
</dbReference>
<keyword evidence="9" id="KW-0234">DNA repair</keyword>
<evidence type="ECO:0000256" key="5">
    <source>
        <dbReference type="ARBA" id="ARBA00022806"/>
    </source>
</evidence>
<dbReference type="PANTHER" id="PTHR30591:SF1">
    <property type="entry name" value="RECBCD ENZYME SUBUNIT RECC"/>
    <property type="match status" value="1"/>
</dbReference>
<evidence type="ECO:0000256" key="7">
    <source>
        <dbReference type="ARBA" id="ARBA00022840"/>
    </source>
</evidence>
<evidence type="ECO:0000313" key="12">
    <source>
        <dbReference type="EMBL" id="GBR74614.1"/>
    </source>
</evidence>
<keyword evidence="7" id="KW-0067">ATP-binding</keyword>
<dbReference type="AlphaFoldDB" id="A0A388TCP4"/>
<dbReference type="Gene3D" id="3.40.50.300">
    <property type="entry name" value="P-loop containing nucleotide triphosphate hydrolases"/>
    <property type="match status" value="3"/>
</dbReference>
<gene>
    <name evidence="12" type="primary">addB</name>
    <name evidence="12" type="ORF">NO1_1759</name>
</gene>
<dbReference type="GO" id="GO:0006281">
    <property type="term" value="P:DNA repair"/>
    <property type="evidence" value="ECO:0007669"/>
    <property type="project" value="UniProtKB-KW"/>
</dbReference>
<comment type="caution">
    <text evidence="12">The sequence shown here is derived from an EMBL/GenBank/DDBJ whole genome shotgun (WGS) entry which is preliminary data.</text>
</comment>
<accession>A0A388TCP4</accession>
<keyword evidence="4" id="KW-0378">Hydrolase</keyword>
<reference evidence="12 13" key="1">
    <citation type="journal article" date="2019" name="ISME J.">
        <title>Genome analyses of uncultured TG2/ZB3 bacteria in 'Margulisbacteria' specifically attached to ectosymbiotic spirochetes of protists in the termite gut.</title>
        <authorList>
            <person name="Utami Y.D."/>
            <person name="Kuwahara H."/>
            <person name="Igai K."/>
            <person name="Murakami T."/>
            <person name="Sugaya K."/>
            <person name="Morikawa T."/>
            <person name="Nagura Y."/>
            <person name="Yuki M."/>
            <person name="Deevong P."/>
            <person name="Inoue T."/>
            <person name="Kihara K."/>
            <person name="Lo N."/>
            <person name="Yamada A."/>
            <person name="Ohkuma M."/>
            <person name="Hongoh Y."/>
        </authorList>
    </citation>
    <scope>NUCLEOTIDE SEQUENCE [LARGE SCALE GENOMIC DNA]</scope>
    <source>
        <strain evidence="12">NkOx7-01</strain>
    </source>
</reference>
<evidence type="ECO:0000256" key="2">
    <source>
        <dbReference type="ARBA" id="ARBA00022741"/>
    </source>
</evidence>
<evidence type="ECO:0000256" key="1">
    <source>
        <dbReference type="ARBA" id="ARBA00022722"/>
    </source>
</evidence>
<name>A0A388TCP4_TERA1</name>
<dbReference type="GO" id="GO:0004527">
    <property type="term" value="F:exonuclease activity"/>
    <property type="evidence" value="ECO:0007669"/>
    <property type="project" value="UniProtKB-KW"/>
</dbReference>
<evidence type="ECO:0000256" key="8">
    <source>
        <dbReference type="ARBA" id="ARBA00023125"/>
    </source>
</evidence>
<dbReference type="InterPro" id="IPR027417">
    <property type="entry name" value="P-loop_NTPase"/>
</dbReference>
<dbReference type="GO" id="GO:0004386">
    <property type="term" value="F:helicase activity"/>
    <property type="evidence" value="ECO:0007669"/>
    <property type="project" value="UniProtKB-KW"/>
</dbReference>
<keyword evidence="6" id="KW-0269">Exonuclease</keyword>
<evidence type="ECO:0000259" key="10">
    <source>
        <dbReference type="Pfam" id="PF12705"/>
    </source>
</evidence>
<evidence type="ECO:0000256" key="9">
    <source>
        <dbReference type="ARBA" id="ARBA00023204"/>
    </source>
</evidence>